<feature type="region of interest" description="Disordered" evidence="3">
    <location>
        <begin position="110"/>
        <end position="129"/>
    </location>
</feature>
<dbReference type="PROSITE" id="PS51444">
    <property type="entry name" value="FH2"/>
    <property type="match status" value="1"/>
</dbReference>
<gene>
    <name evidence="6" type="ORF">LVIROSA_LOCUS2366</name>
</gene>
<evidence type="ECO:0000256" key="1">
    <source>
        <dbReference type="ARBA" id="ARBA00025793"/>
    </source>
</evidence>
<proteinExistence type="inferred from homology"/>
<evidence type="ECO:0000256" key="3">
    <source>
        <dbReference type="SAM" id="MobiDB-lite"/>
    </source>
</evidence>
<feature type="compositionally biased region" description="Basic and acidic residues" evidence="3">
    <location>
        <begin position="337"/>
        <end position="351"/>
    </location>
</feature>
<feature type="compositionally biased region" description="Basic and acidic residues" evidence="3">
    <location>
        <begin position="1228"/>
        <end position="1241"/>
    </location>
</feature>
<dbReference type="SMART" id="SM00498">
    <property type="entry name" value="FH2"/>
    <property type="match status" value="1"/>
</dbReference>
<feature type="compositionally biased region" description="Pro residues" evidence="3">
    <location>
        <begin position="278"/>
        <end position="321"/>
    </location>
</feature>
<dbReference type="Proteomes" id="UP001157418">
    <property type="component" value="Unassembled WGS sequence"/>
</dbReference>
<dbReference type="GO" id="GO:0051015">
    <property type="term" value="F:actin filament binding"/>
    <property type="evidence" value="ECO:0007669"/>
    <property type="project" value="InterPro"/>
</dbReference>
<evidence type="ECO:0000259" key="5">
    <source>
        <dbReference type="PROSITE" id="PS51444"/>
    </source>
</evidence>
<evidence type="ECO:0000313" key="7">
    <source>
        <dbReference type="Proteomes" id="UP001157418"/>
    </source>
</evidence>
<dbReference type="SUPFAM" id="SSF101447">
    <property type="entry name" value="Formin homology 2 domain (FH2 domain)"/>
    <property type="match status" value="1"/>
</dbReference>
<feature type="region of interest" description="Disordered" evidence="3">
    <location>
        <begin position="945"/>
        <end position="968"/>
    </location>
</feature>
<evidence type="ECO:0000313" key="6">
    <source>
        <dbReference type="EMBL" id="CAH1414453.1"/>
    </source>
</evidence>
<feature type="region of interest" description="Disordered" evidence="3">
    <location>
        <begin position="1225"/>
        <end position="1369"/>
    </location>
</feature>
<comment type="caution">
    <text evidence="6">The sequence shown here is derived from an EMBL/GenBank/DDBJ whole genome shotgun (WGS) entry which is preliminary data.</text>
</comment>
<accession>A0AAU9LPS7</accession>
<dbReference type="GO" id="GO:0045010">
    <property type="term" value="P:actin nucleation"/>
    <property type="evidence" value="ECO:0007669"/>
    <property type="project" value="InterPro"/>
</dbReference>
<feature type="domain" description="FH2" evidence="5">
    <location>
        <begin position="344"/>
        <end position="763"/>
    </location>
</feature>
<feature type="transmembrane region" description="Helical" evidence="4">
    <location>
        <begin position="155"/>
        <end position="184"/>
    </location>
</feature>
<feature type="compositionally biased region" description="Polar residues" evidence="3">
    <location>
        <begin position="323"/>
        <end position="336"/>
    </location>
</feature>
<reference evidence="6 7" key="1">
    <citation type="submission" date="2022-01" db="EMBL/GenBank/DDBJ databases">
        <authorList>
            <person name="Xiong W."/>
            <person name="Schranz E."/>
        </authorList>
    </citation>
    <scope>NUCLEOTIDE SEQUENCE [LARGE SCALE GENOMIC DNA]</scope>
</reference>
<keyword evidence="7" id="KW-1185">Reference proteome</keyword>
<dbReference type="Pfam" id="PF02181">
    <property type="entry name" value="FH2"/>
    <property type="match status" value="1"/>
</dbReference>
<feature type="region of interest" description="Disordered" evidence="3">
    <location>
        <begin position="798"/>
        <end position="824"/>
    </location>
</feature>
<keyword evidence="4" id="KW-0472">Membrane</keyword>
<feature type="compositionally biased region" description="Acidic residues" evidence="3">
    <location>
        <begin position="875"/>
        <end position="889"/>
    </location>
</feature>
<sequence>MKRAVSWNATVSYAKRLGYVGVFVALFCVFLVDLLEGNHWIHKKASYDNGPDWRPQYIDQNAFEQNPIASDDFNLLYLKSKTSKSNERKQGWQEKLFKSYHCDDHDHLEKKECPTHEDPSSSPSMVKRSPIRALLTSPNEFPNSYHRPSRKLIDLGGLGGSAVLIVVVVSTVVATLGVFAVVLFCCVGRDALKPAAKGQKDNKLVVDVGSKGSKTEIGPSQKTMSEVSVRPPKTTNLANDNHHTSETGPLPLPPGKTTLRGPGKPCRRLPGQASFQSPAPPPPPPPPPPPGRKAPPSPPTLPTAPVPPPPPPGGRPAPPKPSNMKTPVSGKQTQTTVKDEKKQDGDSDSPKVKLKPFFWEKVNAVQGRSMVWHHLKDGSFQLNEETMVGLFGYVAAQNKKERNGKMESNLHPQAKLIQIIDVKKSQNLAILLRALNVTTEQVCEAVKKGTQLPVDLISTLLKMAPNQEEELKLRLYNGDINQLGLSERFLKDLVEIPFAFKRLEALLFMGALHEDYHMAKESFATLEVACDKLISSRLFLRLLEAVLKTGNRMNDGTYRGGAQAFKLDTLLKLSDVKGTDGKTTLLSFVVQEIIRYEGIKVARTRGLDLTQQTPESLKKLGMEVVSKLSEELNDVKKAALIDGDNLTSTVSKLGNMMKKTKEFTSDEMTTAEGATEFNDALTRFMEYAEADITWMIEEEKRIMAMVKNTGNYFHGQSGKDEGLRLFSIVRGFLQILDTTCNEVRKTLAMQTRMEALRSPASDENGRKNKRWQKTRNRIMFMKDAVNMILEALYDDEETPRAPHDLPALPVTCEPGQIPTPPALPSVRDKLVRLALNNQKLDDSDSDSGDWSSDDDEETYPNHNLTKRSSQKVDDLDVDDWNLDDDDETMELGPFDFEETNRQSSTSDVENGVVIPVKRMDDSDVNGWHSDDDKIIQSQNETQHMPALPVAKEPEPSDVGKTNRKSSTSDIKNGVIIPVKPMDDSWHSEDKGIEQSQNEVRNTPELHVVEEMKPFDFEETNRQLSTSDNENGILIPVKHDSDVDGWHSDDDGIEQSQNEARHTKELPIAEEPEPFDIKVTNRQLSTSYFENEVLIPVKRMEDSDVDGWHSEDDGIEQSQNKAQHTPELPVVEDPEPFDIEVTNRQLATSDFENEVLIPVKQMEDSDVDDWHSDDGIEHIQKEARHTPELPVAEEPEPFDFEETTRQFSTSDIENEVLIPVKVMDDSDVDDWHSEDGEIDHSQNETLHSPELPIAEGPEPFDFEETNRRSSTSDFENEVPIPVKRMDDSDVDDWHSDDDGIDQSQNEAQHTPESPEETSQRSSDSKDSVVDFSDANGWSAVDKILPTRIEDEQSQMGDSSIDDNESVYATP</sequence>
<evidence type="ECO:0000256" key="4">
    <source>
        <dbReference type="SAM" id="Phobius"/>
    </source>
</evidence>
<feature type="region of interest" description="Disordered" evidence="3">
    <location>
        <begin position="210"/>
        <end position="352"/>
    </location>
</feature>
<dbReference type="InterPro" id="IPR015425">
    <property type="entry name" value="FH2_Formin"/>
</dbReference>
<keyword evidence="4" id="KW-1133">Transmembrane helix</keyword>
<feature type="region of interest" description="Disordered" evidence="3">
    <location>
        <begin position="1103"/>
        <end position="1134"/>
    </location>
</feature>
<feature type="compositionally biased region" description="Low complexity" evidence="3">
    <location>
        <begin position="255"/>
        <end position="264"/>
    </location>
</feature>
<dbReference type="PANTHER" id="PTHR23213">
    <property type="entry name" value="FORMIN-RELATED"/>
    <property type="match status" value="1"/>
</dbReference>
<dbReference type="PANTHER" id="PTHR23213:SF372">
    <property type="entry name" value="FORMIN-LIKE PROTEIN"/>
    <property type="match status" value="1"/>
</dbReference>
<dbReference type="InterPro" id="IPR027643">
    <property type="entry name" value="Formin-like_plant"/>
</dbReference>
<dbReference type="EMBL" id="CAKMRJ010000001">
    <property type="protein sequence ID" value="CAH1414453.1"/>
    <property type="molecule type" value="Genomic_DNA"/>
</dbReference>
<name>A0AAU9LPS7_9ASTR</name>
<feature type="compositionally biased region" description="Acidic residues" evidence="3">
    <location>
        <begin position="843"/>
        <end position="858"/>
    </location>
</feature>
<evidence type="ECO:0000256" key="2">
    <source>
        <dbReference type="RuleBase" id="RU361260"/>
    </source>
</evidence>
<keyword evidence="4" id="KW-0812">Transmembrane</keyword>
<feature type="compositionally biased region" description="Basic and acidic residues" evidence="3">
    <location>
        <begin position="1282"/>
        <end position="1296"/>
    </location>
</feature>
<feature type="transmembrane region" description="Helical" evidence="4">
    <location>
        <begin position="17"/>
        <end position="35"/>
    </location>
</feature>
<protein>
    <recommendedName>
        <fullName evidence="2">Formin-like protein</fullName>
    </recommendedName>
</protein>
<feature type="compositionally biased region" description="Acidic residues" evidence="3">
    <location>
        <begin position="1190"/>
        <end position="1200"/>
    </location>
</feature>
<comment type="similarity">
    <text evidence="1">Belongs to the formin-like family. Class-I subfamily.</text>
</comment>
<feature type="region of interest" description="Disordered" evidence="3">
    <location>
        <begin position="1179"/>
        <end position="1211"/>
    </location>
</feature>
<organism evidence="6 7">
    <name type="scientific">Lactuca virosa</name>
    <dbReference type="NCBI Taxonomy" id="75947"/>
    <lineage>
        <taxon>Eukaryota</taxon>
        <taxon>Viridiplantae</taxon>
        <taxon>Streptophyta</taxon>
        <taxon>Embryophyta</taxon>
        <taxon>Tracheophyta</taxon>
        <taxon>Spermatophyta</taxon>
        <taxon>Magnoliopsida</taxon>
        <taxon>eudicotyledons</taxon>
        <taxon>Gunneridae</taxon>
        <taxon>Pentapetalae</taxon>
        <taxon>asterids</taxon>
        <taxon>campanulids</taxon>
        <taxon>Asterales</taxon>
        <taxon>Asteraceae</taxon>
        <taxon>Cichorioideae</taxon>
        <taxon>Cichorieae</taxon>
        <taxon>Lactucinae</taxon>
        <taxon>Lactuca</taxon>
    </lineage>
</organism>
<feature type="region of interest" description="Disordered" evidence="3">
    <location>
        <begin position="837"/>
        <end position="908"/>
    </location>
</feature>
<dbReference type="InterPro" id="IPR042201">
    <property type="entry name" value="FH2_Formin_sf"/>
</dbReference>
<dbReference type="Gene3D" id="1.20.58.2220">
    <property type="entry name" value="Formin, FH2 domain"/>
    <property type="match status" value="1"/>
</dbReference>
<feature type="compositionally biased region" description="Basic and acidic residues" evidence="3">
    <location>
        <begin position="110"/>
        <end position="119"/>
    </location>
</feature>